<dbReference type="PANTHER" id="PTHR41786">
    <property type="entry name" value="MOTILITY ACCESSORY FACTOR MAF"/>
    <property type="match status" value="1"/>
</dbReference>
<organism evidence="2">
    <name type="scientific">Desulfovibrio sp. U5L</name>
    <dbReference type="NCBI Taxonomy" id="596152"/>
    <lineage>
        <taxon>Bacteria</taxon>
        <taxon>Pseudomonadati</taxon>
        <taxon>Thermodesulfobacteriota</taxon>
        <taxon>Desulfovibrionia</taxon>
        <taxon>Desulfovibrionales</taxon>
        <taxon>Desulfovibrionaceae</taxon>
        <taxon>Desulfovibrio</taxon>
    </lineage>
</organism>
<dbReference type="AlphaFoldDB" id="I2Q7N5"/>
<proteinExistence type="predicted"/>
<name>I2Q7N5_9BACT</name>
<evidence type="ECO:0000313" key="2">
    <source>
        <dbReference type="EMBL" id="EIG55791.1"/>
    </source>
</evidence>
<dbReference type="PANTHER" id="PTHR41786:SF1">
    <property type="entry name" value="6-HYDROXYMETHYLPTERIN DIPHOSPHOKINASE MPTE-LIKE DOMAIN-CONTAINING PROTEIN"/>
    <property type="match status" value="1"/>
</dbReference>
<dbReference type="STRING" id="596152.DesU5LDRAFT_0070"/>
<dbReference type="InterPro" id="IPR002826">
    <property type="entry name" value="MptE-like"/>
</dbReference>
<dbReference type="EMBL" id="JH600067">
    <property type="protein sequence ID" value="EIG55791.1"/>
    <property type="molecule type" value="Genomic_DNA"/>
</dbReference>
<feature type="domain" description="6-hydroxymethylpterin diphosphokinase MptE-like" evidence="1">
    <location>
        <begin position="226"/>
        <end position="384"/>
    </location>
</feature>
<gene>
    <name evidence="2" type="ORF">DesU5LDRAFT_0070</name>
</gene>
<accession>I2Q7N5</accession>
<dbReference type="eggNOG" id="COG2604">
    <property type="taxonomic scope" value="Bacteria"/>
</dbReference>
<dbReference type="Pfam" id="PF01973">
    <property type="entry name" value="MptE-like"/>
    <property type="match status" value="1"/>
</dbReference>
<dbReference type="HOGENOM" id="CLU_462894_0_0_7"/>
<sequence length="614" mass="67050">MAVLDLQQRLKALKDSGFLVIGGESRPAGPEPAGLRDARHRFFDHAPLWGHVAPGCARPLGPDQEPPMYERLPAEVSLAKALARTRLCLFAGAAMTPELRLALARPDMPVLVFEPQPRRLSAFLETVSDAELAAGRVFLFGGDTERFEHPLSHYLNPNLFALGYPTVFALPRLAARHAPWLASLARDVETLFFRHRIYPVEGQSLSRSLPLRPLAQGLFYDQTRHAYENTPLFFTSGRIDEVKNTFRGTTAVCVAAGPALDAQIPAVRRARERGCLLIAVNNAARTLAANGLAPHFVVINDTSLEAGRAFTGLPALDETVLVLHPLAAAGAGVFSRRLYFSDYMPQLFGPRQGLRLHGSVITTAVSLARHLGCVESVLAGVQLASPHPLGLAYAKNSIHARDLPSSPPKTGVWPELYPMRAASGREMYTTANYLDARRWFLDEVRTQGLRVVNLTADSLLFGPGVTVDPDFTPSPGVEADPLFAALRIEPPQRDRGPVLSWLAGEGAVWEAVAKRAADWLEGKGPAPERLATAEALVRHFDANGVSYCGQRYRDFDNRAFHERFFGATAPETRLRGGSMYFESLRDMALELLELVRRAHAGVAGGGEDRPLPAP</sequence>
<evidence type="ECO:0000259" key="1">
    <source>
        <dbReference type="Pfam" id="PF01973"/>
    </source>
</evidence>
<reference evidence="2" key="1">
    <citation type="submission" date="2011-11" db="EMBL/GenBank/DDBJ databases">
        <title>Improved High-Quality Draft sequence of Desulfovibrio sp. U5L.</title>
        <authorList>
            <consortium name="US DOE Joint Genome Institute"/>
            <person name="Lucas S."/>
            <person name="Han J."/>
            <person name="Lapidus A."/>
            <person name="Cheng J.-F."/>
            <person name="Goodwin L."/>
            <person name="Pitluck S."/>
            <person name="Peters L."/>
            <person name="Ovchinnikova G."/>
            <person name="Held B."/>
            <person name="Detter J.C."/>
            <person name="Han C."/>
            <person name="Tapia R."/>
            <person name="Land M."/>
            <person name="Hauser L."/>
            <person name="Kyrpides N."/>
            <person name="Ivanova N."/>
            <person name="Pagani I."/>
            <person name="Gabster J."/>
            <person name="Walker C."/>
            <person name="Stolyar S."/>
            <person name="Stahl D."/>
            <person name="Arkin A."/>
            <person name="Dehal P."/>
            <person name="Hazen T."/>
            <person name="Woyke T."/>
        </authorList>
    </citation>
    <scope>NUCLEOTIDE SEQUENCE [LARGE SCALE GENOMIC DNA]</scope>
    <source>
        <strain evidence="2">U5L</strain>
    </source>
</reference>
<dbReference type="OrthoDB" id="5444785at2"/>
<protein>
    <recommendedName>
        <fullName evidence="1">6-hydroxymethylpterin diphosphokinase MptE-like domain-containing protein</fullName>
    </recommendedName>
</protein>